<comment type="catalytic activity">
    <reaction evidence="1">
        <text>ATP + protein L-histidine = ADP + protein N-phospho-L-histidine.</text>
        <dbReference type="EC" id="2.7.13.3"/>
    </reaction>
</comment>
<keyword evidence="7 12" id="KW-0418">Kinase</keyword>
<evidence type="ECO:0000313" key="12">
    <source>
        <dbReference type="EMBL" id="NDY90019.1"/>
    </source>
</evidence>
<evidence type="ECO:0000256" key="8">
    <source>
        <dbReference type="ARBA" id="ARBA00022989"/>
    </source>
</evidence>
<dbReference type="InterPro" id="IPR005467">
    <property type="entry name" value="His_kinase_dom"/>
</dbReference>
<dbReference type="InterPro" id="IPR003661">
    <property type="entry name" value="HisK_dim/P_dom"/>
</dbReference>
<dbReference type="GO" id="GO:0000155">
    <property type="term" value="F:phosphorelay sensor kinase activity"/>
    <property type="evidence" value="ECO:0007669"/>
    <property type="project" value="InterPro"/>
</dbReference>
<reference evidence="12 13" key="1">
    <citation type="submission" date="2020-02" db="EMBL/GenBank/DDBJ databases">
        <title>Ideonella bacterium strain TBM-1.</title>
        <authorList>
            <person name="Chen W.-M."/>
        </authorList>
    </citation>
    <scope>NUCLEOTIDE SEQUENCE [LARGE SCALE GENOMIC DNA]</scope>
    <source>
        <strain evidence="12 13">TBM-1</strain>
    </source>
</reference>
<keyword evidence="5" id="KW-0808">Transferase</keyword>
<dbReference type="InterPro" id="IPR050428">
    <property type="entry name" value="TCS_sensor_his_kinase"/>
</dbReference>
<dbReference type="Pfam" id="PF00512">
    <property type="entry name" value="HisKA"/>
    <property type="match status" value="1"/>
</dbReference>
<evidence type="ECO:0000313" key="13">
    <source>
        <dbReference type="Proteomes" id="UP000484255"/>
    </source>
</evidence>
<dbReference type="Gene3D" id="3.30.565.10">
    <property type="entry name" value="Histidine kinase-like ATPase, C-terminal domain"/>
    <property type="match status" value="1"/>
</dbReference>
<dbReference type="SUPFAM" id="SSF47384">
    <property type="entry name" value="Homodimeric domain of signal transducing histidine kinase"/>
    <property type="match status" value="1"/>
</dbReference>
<proteinExistence type="predicted"/>
<evidence type="ECO:0000256" key="9">
    <source>
        <dbReference type="ARBA" id="ARBA00023136"/>
    </source>
</evidence>
<dbReference type="InterPro" id="IPR036890">
    <property type="entry name" value="HATPase_C_sf"/>
</dbReference>
<protein>
    <recommendedName>
        <fullName evidence="3">histidine kinase</fullName>
        <ecNumber evidence="3">2.7.13.3</ecNumber>
    </recommendedName>
</protein>
<dbReference type="CDD" id="cd00075">
    <property type="entry name" value="HATPase"/>
    <property type="match status" value="1"/>
</dbReference>
<dbReference type="PROSITE" id="PS50109">
    <property type="entry name" value="HIS_KIN"/>
    <property type="match status" value="1"/>
</dbReference>
<dbReference type="Gene3D" id="1.10.287.130">
    <property type="match status" value="1"/>
</dbReference>
<dbReference type="SMART" id="SM00388">
    <property type="entry name" value="HisKA"/>
    <property type="match status" value="1"/>
</dbReference>
<organism evidence="12 13">
    <name type="scientific">Ideonella livida</name>
    <dbReference type="NCBI Taxonomy" id="2707176"/>
    <lineage>
        <taxon>Bacteria</taxon>
        <taxon>Pseudomonadati</taxon>
        <taxon>Pseudomonadota</taxon>
        <taxon>Betaproteobacteria</taxon>
        <taxon>Burkholderiales</taxon>
        <taxon>Sphaerotilaceae</taxon>
        <taxon>Ideonella</taxon>
    </lineage>
</organism>
<evidence type="ECO:0000256" key="2">
    <source>
        <dbReference type="ARBA" id="ARBA00004370"/>
    </source>
</evidence>
<dbReference type="Pfam" id="PF02518">
    <property type="entry name" value="HATPase_c"/>
    <property type="match status" value="1"/>
</dbReference>
<dbReference type="InterPro" id="IPR036097">
    <property type="entry name" value="HisK_dim/P_sf"/>
</dbReference>
<evidence type="ECO:0000256" key="10">
    <source>
        <dbReference type="SAM" id="Phobius"/>
    </source>
</evidence>
<dbReference type="InterPro" id="IPR013727">
    <property type="entry name" value="2CSK_N"/>
</dbReference>
<feature type="domain" description="Histidine kinase" evidence="11">
    <location>
        <begin position="267"/>
        <end position="481"/>
    </location>
</feature>
<keyword evidence="13" id="KW-1185">Reference proteome</keyword>
<gene>
    <name evidence="12" type="ORF">G3A44_02290</name>
</gene>
<dbReference type="PANTHER" id="PTHR45436">
    <property type="entry name" value="SENSOR HISTIDINE KINASE YKOH"/>
    <property type="match status" value="1"/>
</dbReference>
<evidence type="ECO:0000256" key="3">
    <source>
        <dbReference type="ARBA" id="ARBA00012438"/>
    </source>
</evidence>
<sequence length="489" mass="52361">MSPGAALRRAGRLSLERYHQASIASTLGLVLAAGLVAVVAGGILLSWRTATDAADAAYDRSLLGVIKAIDANVSTASGGLGVELPYTLLEVFQLTADGGQVFYRIATEDGLVVIGDAELAPPAEPLRTGVPQFTNSRYFGTPVRVGSYARPLDRAFTGAGAGQRLVIQVAESLTTRERFIRHLVVQALVRDVLLSAVALSLLVLALRWALQPLIRLSQEVAERMPSDLTPIPTRGLPQDVQPLVQAINQHMARNLALSDAQRRFVDDASHQLRTPLTVLATQLAYAQRQDDPAAQREVLQALREQLDETIRHTNQMLALARSDAAELRPRVLDLAALAGDLARRGWREANLRGLDLGLEVPGAPVPVQADPDLLLEALSNLLHNAMRHAPPGSALTVRVHHDPVSALAWAEVVDQGPGVPPEELARAGERFFRASNARLPGSGLGLAIARSVVERHHGRLVLANRDPGPGFCARLELPAAEAPFAPAPP</sequence>
<keyword evidence="4" id="KW-0597">Phosphoprotein</keyword>
<evidence type="ECO:0000259" key="11">
    <source>
        <dbReference type="PROSITE" id="PS50109"/>
    </source>
</evidence>
<comment type="caution">
    <text evidence="12">The sequence shown here is derived from an EMBL/GenBank/DDBJ whole genome shotgun (WGS) entry which is preliminary data.</text>
</comment>
<dbReference type="SUPFAM" id="SSF55874">
    <property type="entry name" value="ATPase domain of HSP90 chaperone/DNA topoisomerase II/histidine kinase"/>
    <property type="match status" value="1"/>
</dbReference>
<accession>A0A7C9TGT0</accession>
<evidence type="ECO:0000256" key="1">
    <source>
        <dbReference type="ARBA" id="ARBA00000085"/>
    </source>
</evidence>
<dbReference type="AlphaFoldDB" id="A0A7C9TGT0"/>
<dbReference type="EC" id="2.7.13.3" evidence="3"/>
<dbReference type="InterPro" id="IPR003594">
    <property type="entry name" value="HATPase_dom"/>
</dbReference>
<keyword evidence="8 10" id="KW-1133">Transmembrane helix</keyword>
<dbReference type="GO" id="GO:0005886">
    <property type="term" value="C:plasma membrane"/>
    <property type="evidence" value="ECO:0007669"/>
    <property type="project" value="TreeGrafter"/>
</dbReference>
<dbReference type="CDD" id="cd00082">
    <property type="entry name" value="HisKA"/>
    <property type="match status" value="1"/>
</dbReference>
<dbReference type="Pfam" id="PF08521">
    <property type="entry name" value="2CSK_N"/>
    <property type="match status" value="1"/>
</dbReference>
<comment type="subcellular location">
    <subcellularLocation>
        <location evidence="2">Membrane</location>
    </subcellularLocation>
</comment>
<dbReference type="Proteomes" id="UP000484255">
    <property type="component" value="Unassembled WGS sequence"/>
</dbReference>
<dbReference type="InterPro" id="IPR004358">
    <property type="entry name" value="Sig_transdc_His_kin-like_C"/>
</dbReference>
<evidence type="ECO:0000256" key="5">
    <source>
        <dbReference type="ARBA" id="ARBA00022679"/>
    </source>
</evidence>
<evidence type="ECO:0000256" key="7">
    <source>
        <dbReference type="ARBA" id="ARBA00022777"/>
    </source>
</evidence>
<name>A0A7C9TGT0_9BURK</name>
<dbReference type="SMART" id="SM00387">
    <property type="entry name" value="HATPase_c"/>
    <property type="match status" value="1"/>
</dbReference>
<dbReference type="RefSeq" id="WP_163455883.1">
    <property type="nucleotide sequence ID" value="NZ_JAAGOH010000002.1"/>
</dbReference>
<dbReference type="PANTHER" id="PTHR45436:SF1">
    <property type="entry name" value="SENSOR PROTEIN QSEC"/>
    <property type="match status" value="1"/>
</dbReference>
<feature type="transmembrane region" description="Helical" evidence="10">
    <location>
        <begin position="21"/>
        <end position="45"/>
    </location>
</feature>
<dbReference type="EMBL" id="JAAGOH010000002">
    <property type="protein sequence ID" value="NDY90019.1"/>
    <property type="molecule type" value="Genomic_DNA"/>
</dbReference>
<keyword evidence="9 10" id="KW-0472">Membrane</keyword>
<keyword evidence="6 10" id="KW-0812">Transmembrane</keyword>
<evidence type="ECO:0000256" key="6">
    <source>
        <dbReference type="ARBA" id="ARBA00022692"/>
    </source>
</evidence>
<evidence type="ECO:0000256" key="4">
    <source>
        <dbReference type="ARBA" id="ARBA00022553"/>
    </source>
</evidence>
<dbReference type="PRINTS" id="PR00344">
    <property type="entry name" value="BCTRLSENSOR"/>
</dbReference>